<sequence length="240" mass="26811">MILRFLIAARCSRILCLPFSIGLSRRTLPRPSRILYHLFSVGPPHTTHRTLHSLSESPHDSLTSDHKGPIPQSFGGMTSLEFLDLSNNDLSGVIPKSLEALGRRKRTTRLPIDVEYGREGLVSGKGDVYSYGIVQMATFTGKEPTDEIFAEERSLKQLVSESLRSSVMEVVDKNLLWREDEHFAAKECASSIMSLAMECTEESPKKGINTKVMVPKLLKIRDTLLANLEMVKGRRGSKLN</sequence>
<keyword evidence="2" id="KW-1185">Reference proteome</keyword>
<evidence type="ECO:0000313" key="1">
    <source>
        <dbReference type="EMBL" id="KAJ0082081.1"/>
    </source>
</evidence>
<proteinExistence type="predicted"/>
<comment type="caution">
    <text evidence="1">The sequence shown here is derived from an EMBL/GenBank/DDBJ whole genome shotgun (WGS) entry which is preliminary data.</text>
</comment>
<organism evidence="1 2">
    <name type="scientific">Pistacia atlantica</name>
    <dbReference type="NCBI Taxonomy" id="434234"/>
    <lineage>
        <taxon>Eukaryota</taxon>
        <taxon>Viridiplantae</taxon>
        <taxon>Streptophyta</taxon>
        <taxon>Embryophyta</taxon>
        <taxon>Tracheophyta</taxon>
        <taxon>Spermatophyta</taxon>
        <taxon>Magnoliopsida</taxon>
        <taxon>eudicotyledons</taxon>
        <taxon>Gunneridae</taxon>
        <taxon>Pentapetalae</taxon>
        <taxon>rosids</taxon>
        <taxon>malvids</taxon>
        <taxon>Sapindales</taxon>
        <taxon>Anacardiaceae</taxon>
        <taxon>Pistacia</taxon>
    </lineage>
</organism>
<protein>
    <submittedName>
        <fullName evidence="1">Uncharacterized protein</fullName>
    </submittedName>
</protein>
<dbReference type="Proteomes" id="UP001164250">
    <property type="component" value="Chromosome 12"/>
</dbReference>
<dbReference type="EMBL" id="CM047908">
    <property type="protein sequence ID" value="KAJ0082081.1"/>
    <property type="molecule type" value="Genomic_DNA"/>
</dbReference>
<gene>
    <name evidence="1" type="ORF">Patl1_10481</name>
</gene>
<evidence type="ECO:0000313" key="2">
    <source>
        <dbReference type="Proteomes" id="UP001164250"/>
    </source>
</evidence>
<reference evidence="2" key="1">
    <citation type="journal article" date="2023" name="G3 (Bethesda)">
        <title>Genome assembly and association tests identify interacting loci associated with vigor, precocity, and sex in interspecific pistachio rootstocks.</title>
        <authorList>
            <person name="Palmer W."/>
            <person name="Jacygrad E."/>
            <person name="Sagayaradj S."/>
            <person name="Cavanaugh K."/>
            <person name="Han R."/>
            <person name="Bertier L."/>
            <person name="Beede B."/>
            <person name="Kafkas S."/>
            <person name="Golino D."/>
            <person name="Preece J."/>
            <person name="Michelmore R."/>
        </authorList>
    </citation>
    <scope>NUCLEOTIDE SEQUENCE [LARGE SCALE GENOMIC DNA]</scope>
</reference>
<name>A0ACC1A8G5_9ROSI</name>
<accession>A0ACC1A8G5</accession>